<evidence type="ECO:0000256" key="5">
    <source>
        <dbReference type="PROSITE-ProRule" id="PRU01240"/>
    </source>
</evidence>
<feature type="non-terminal residue" evidence="7">
    <location>
        <position position="264"/>
    </location>
</feature>
<feature type="active site" description="Charge relay system" evidence="5">
    <location>
        <position position="58"/>
    </location>
</feature>
<evidence type="ECO:0000256" key="3">
    <source>
        <dbReference type="ARBA" id="ARBA00022801"/>
    </source>
</evidence>
<name>A0A1Y1X1E2_9FUNG</name>
<keyword evidence="3 5" id="KW-0378">Hydrolase</keyword>
<dbReference type="AlphaFoldDB" id="A0A1Y1X1E2"/>
<evidence type="ECO:0000313" key="7">
    <source>
        <dbReference type="EMBL" id="ORX79620.1"/>
    </source>
</evidence>
<comment type="similarity">
    <text evidence="1 5">Belongs to the peptidase S8 family.</text>
</comment>
<evidence type="ECO:0000256" key="2">
    <source>
        <dbReference type="ARBA" id="ARBA00022670"/>
    </source>
</evidence>
<dbReference type="GO" id="GO:0005615">
    <property type="term" value="C:extracellular space"/>
    <property type="evidence" value="ECO:0007669"/>
    <property type="project" value="TreeGrafter"/>
</dbReference>
<dbReference type="EMBL" id="MCFE01000774">
    <property type="protein sequence ID" value="ORX79620.1"/>
    <property type="molecule type" value="Genomic_DNA"/>
</dbReference>
<organism evidence="7 8">
    <name type="scientific">Basidiobolus meristosporus CBS 931.73</name>
    <dbReference type="NCBI Taxonomy" id="1314790"/>
    <lineage>
        <taxon>Eukaryota</taxon>
        <taxon>Fungi</taxon>
        <taxon>Fungi incertae sedis</taxon>
        <taxon>Zoopagomycota</taxon>
        <taxon>Entomophthoromycotina</taxon>
        <taxon>Basidiobolomycetes</taxon>
        <taxon>Basidiobolales</taxon>
        <taxon>Basidiobolaceae</taxon>
        <taxon>Basidiobolus</taxon>
    </lineage>
</organism>
<keyword evidence="8" id="KW-1185">Reference proteome</keyword>
<dbReference type="PRINTS" id="PR00723">
    <property type="entry name" value="SUBTILISIN"/>
</dbReference>
<comment type="caution">
    <text evidence="7">The sequence shown here is derived from an EMBL/GenBank/DDBJ whole genome shotgun (WGS) entry which is preliminary data.</text>
</comment>
<evidence type="ECO:0000259" key="6">
    <source>
        <dbReference type="Pfam" id="PF00082"/>
    </source>
</evidence>
<proteinExistence type="inferred from homology"/>
<reference evidence="7 8" key="1">
    <citation type="submission" date="2016-07" db="EMBL/GenBank/DDBJ databases">
        <title>Pervasive Adenine N6-methylation of Active Genes in Fungi.</title>
        <authorList>
            <consortium name="DOE Joint Genome Institute"/>
            <person name="Mondo S.J."/>
            <person name="Dannebaum R.O."/>
            <person name="Kuo R.C."/>
            <person name="Labutti K."/>
            <person name="Haridas S."/>
            <person name="Kuo A."/>
            <person name="Salamov A."/>
            <person name="Ahrendt S.R."/>
            <person name="Lipzen A."/>
            <person name="Sullivan W."/>
            <person name="Andreopoulos W.B."/>
            <person name="Clum A."/>
            <person name="Lindquist E."/>
            <person name="Daum C."/>
            <person name="Ramamoorthy G.K."/>
            <person name="Gryganskyi A."/>
            <person name="Culley D."/>
            <person name="Magnuson J.K."/>
            <person name="James T.Y."/>
            <person name="O'Malley M.A."/>
            <person name="Stajich J.E."/>
            <person name="Spatafora J.W."/>
            <person name="Visel A."/>
            <person name="Grigoriev I.V."/>
        </authorList>
    </citation>
    <scope>NUCLEOTIDE SEQUENCE [LARGE SCALE GENOMIC DNA]</scope>
    <source>
        <strain evidence="7 8">CBS 931.73</strain>
    </source>
</reference>
<gene>
    <name evidence="7" type="ORF">K493DRAFT_188512</name>
</gene>
<dbReference type="PANTHER" id="PTHR43806">
    <property type="entry name" value="PEPTIDASE S8"/>
    <property type="match status" value="1"/>
</dbReference>
<dbReference type="Gene3D" id="3.40.50.200">
    <property type="entry name" value="Peptidase S8/S53 domain"/>
    <property type="match status" value="1"/>
</dbReference>
<evidence type="ECO:0000256" key="4">
    <source>
        <dbReference type="ARBA" id="ARBA00022825"/>
    </source>
</evidence>
<feature type="non-terminal residue" evidence="7">
    <location>
        <position position="1"/>
    </location>
</feature>
<evidence type="ECO:0000256" key="1">
    <source>
        <dbReference type="ARBA" id="ARBA00011073"/>
    </source>
</evidence>
<sequence>DQRTLPLDHKYDSVDSGGLGVDIFIVDTGIFLEHSDFDGRAKSGVAALVGPDGDGNGHGTFVAGIIGGKRYGVAKQANLISVKALSDRGYGTTSSVLRGLQYVYLEHQTKENKKTVLNLSIMSNFSRIINEAVNETALSGIVVVVINATEGVDACGYSPVSAANVISVGSTNIMDRLSTSSNYGPCVTLYAPGENVTSDFVGSSSAISTLSGTSFATAHVSGVAALILSNHTDSLLPSEVRERIISLSTRNAIVGLPANSVNRL</sequence>
<dbReference type="OrthoDB" id="206201at2759"/>
<dbReference type="PROSITE" id="PS00136">
    <property type="entry name" value="SUBTILASE_ASP"/>
    <property type="match status" value="1"/>
</dbReference>
<dbReference type="CDD" id="cd04077">
    <property type="entry name" value="Peptidases_S8_PCSK9_ProteinaseK_like"/>
    <property type="match status" value="1"/>
</dbReference>
<dbReference type="InterPro" id="IPR034193">
    <property type="entry name" value="PCSK9_ProteinaseK-like"/>
</dbReference>
<dbReference type="GO" id="GO:0004252">
    <property type="term" value="F:serine-type endopeptidase activity"/>
    <property type="evidence" value="ECO:0007669"/>
    <property type="project" value="UniProtKB-UniRule"/>
</dbReference>
<dbReference type="PROSITE" id="PS51892">
    <property type="entry name" value="SUBTILASE"/>
    <property type="match status" value="1"/>
</dbReference>
<dbReference type="SUPFAM" id="SSF52743">
    <property type="entry name" value="Subtilisin-like"/>
    <property type="match status" value="1"/>
</dbReference>
<dbReference type="InterPro" id="IPR000209">
    <property type="entry name" value="Peptidase_S8/S53_dom"/>
</dbReference>
<dbReference type="FunFam" id="3.40.50.200:FF:000016">
    <property type="entry name" value="Proprotein convertase subtilisin/kexin type 9"/>
    <property type="match status" value="1"/>
</dbReference>
<feature type="active site" description="Charge relay system" evidence="5">
    <location>
        <position position="214"/>
    </location>
</feature>
<dbReference type="InterPro" id="IPR022398">
    <property type="entry name" value="Peptidase_S8_His-AS"/>
</dbReference>
<evidence type="ECO:0000313" key="8">
    <source>
        <dbReference type="Proteomes" id="UP000193498"/>
    </source>
</evidence>
<dbReference type="InterPro" id="IPR036852">
    <property type="entry name" value="Peptidase_S8/S53_dom_sf"/>
</dbReference>
<dbReference type="InParanoid" id="A0A1Y1X1E2"/>
<protein>
    <submittedName>
        <fullName evidence="7">Subtilisin-like protein</fullName>
    </submittedName>
</protein>
<feature type="active site" description="Charge relay system" evidence="5">
    <location>
        <position position="27"/>
    </location>
</feature>
<dbReference type="InterPro" id="IPR050131">
    <property type="entry name" value="Peptidase_S8_subtilisin-like"/>
</dbReference>
<dbReference type="GO" id="GO:0006508">
    <property type="term" value="P:proteolysis"/>
    <property type="evidence" value="ECO:0007669"/>
    <property type="project" value="UniProtKB-KW"/>
</dbReference>
<feature type="domain" description="Peptidase S8/S53" evidence="6">
    <location>
        <begin position="20"/>
        <end position="248"/>
    </location>
</feature>
<dbReference type="PROSITE" id="PS00137">
    <property type="entry name" value="SUBTILASE_HIS"/>
    <property type="match status" value="1"/>
</dbReference>
<dbReference type="PANTHER" id="PTHR43806:SF11">
    <property type="entry name" value="CEREVISIN-RELATED"/>
    <property type="match status" value="1"/>
</dbReference>
<keyword evidence="2 5" id="KW-0645">Protease</keyword>
<accession>A0A1Y1X1E2</accession>
<dbReference type="InterPro" id="IPR015500">
    <property type="entry name" value="Peptidase_S8_subtilisin-rel"/>
</dbReference>
<dbReference type="Pfam" id="PF00082">
    <property type="entry name" value="Peptidase_S8"/>
    <property type="match status" value="1"/>
</dbReference>
<keyword evidence="4 5" id="KW-0720">Serine protease</keyword>
<dbReference type="InterPro" id="IPR023827">
    <property type="entry name" value="Peptidase_S8_Asp-AS"/>
</dbReference>
<dbReference type="Proteomes" id="UP000193498">
    <property type="component" value="Unassembled WGS sequence"/>
</dbReference>